<dbReference type="EMBL" id="ATMH01010755">
    <property type="protein sequence ID" value="EPY16977.1"/>
    <property type="molecule type" value="Genomic_DNA"/>
</dbReference>
<name>S9TFY1_9TRYP</name>
<protein>
    <submittedName>
        <fullName evidence="1">Uncharacterized protein</fullName>
    </submittedName>
</protein>
<accession>S9TFY1</accession>
<comment type="caution">
    <text evidence="1">The sequence shown here is derived from an EMBL/GenBank/DDBJ whole genome shotgun (WGS) entry which is preliminary data.</text>
</comment>
<organism evidence="1 2">
    <name type="scientific">Strigomonas culicis</name>
    <dbReference type="NCBI Taxonomy" id="28005"/>
    <lineage>
        <taxon>Eukaryota</taxon>
        <taxon>Discoba</taxon>
        <taxon>Euglenozoa</taxon>
        <taxon>Kinetoplastea</taxon>
        <taxon>Metakinetoplastina</taxon>
        <taxon>Trypanosomatida</taxon>
        <taxon>Trypanosomatidae</taxon>
        <taxon>Strigomonadinae</taxon>
        <taxon>Strigomonas</taxon>
    </lineage>
</organism>
<gene>
    <name evidence="1" type="ORF">STCU_10879</name>
</gene>
<sequence length="78" mass="8699">MRAHAVDDSYQDTSLRTYFRAAEDAGAAGPDTHTLTAEAKRGASANRWVQEVLHEPSYAVAPLSTVFSLYMRRQMTDH</sequence>
<keyword evidence="2" id="KW-1185">Reference proteome</keyword>
<reference evidence="1 2" key="1">
    <citation type="journal article" date="2013" name="PLoS ONE">
        <title>Predicting the Proteins of Angomonas deanei, Strigomonas culicis and Their Respective Endosymbionts Reveals New Aspects of the Trypanosomatidae Family.</title>
        <authorList>
            <person name="Motta M.C."/>
            <person name="Martins A.C."/>
            <person name="de Souza S.S."/>
            <person name="Catta-Preta C.M."/>
            <person name="Silva R."/>
            <person name="Klein C.C."/>
            <person name="de Almeida L.G."/>
            <person name="de Lima Cunha O."/>
            <person name="Ciapina L.P."/>
            <person name="Brocchi M."/>
            <person name="Colabardini A.C."/>
            <person name="de Araujo Lima B."/>
            <person name="Machado C.R."/>
            <person name="de Almeida Soares C.M."/>
            <person name="Probst C.M."/>
            <person name="de Menezes C.B."/>
            <person name="Thompson C.E."/>
            <person name="Bartholomeu D.C."/>
            <person name="Gradia D.F."/>
            <person name="Pavoni D.P."/>
            <person name="Grisard E.C."/>
            <person name="Fantinatti-Garboggini F."/>
            <person name="Marchini F.K."/>
            <person name="Rodrigues-Luiz G.F."/>
            <person name="Wagner G."/>
            <person name="Goldman G.H."/>
            <person name="Fietto J.L."/>
            <person name="Elias M.C."/>
            <person name="Goldman M.H."/>
            <person name="Sagot M.F."/>
            <person name="Pereira M."/>
            <person name="Stoco P.H."/>
            <person name="de Mendonca-Neto R.P."/>
            <person name="Teixeira S.M."/>
            <person name="Maciel T.E."/>
            <person name="de Oliveira Mendes T.A."/>
            <person name="Urmenyi T.P."/>
            <person name="de Souza W."/>
            <person name="Schenkman S."/>
            <person name="de Vasconcelos A.T."/>
        </authorList>
    </citation>
    <scope>NUCLEOTIDE SEQUENCE [LARGE SCALE GENOMIC DNA]</scope>
</reference>
<dbReference type="AlphaFoldDB" id="S9TFY1"/>
<evidence type="ECO:0000313" key="2">
    <source>
        <dbReference type="Proteomes" id="UP000015354"/>
    </source>
</evidence>
<proteinExistence type="predicted"/>
<evidence type="ECO:0000313" key="1">
    <source>
        <dbReference type="EMBL" id="EPY16977.1"/>
    </source>
</evidence>
<dbReference type="Proteomes" id="UP000015354">
    <property type="component" value="Unassembled WGS sequence"/>
</dbReference>